<dbReference type="SUPFAM" id="SSF47459">
    <property type="entry name" value="HLH, helix-loop-helix DNA-binding domain"/>
    <property type="match status" value="1"/>
</dbReference>
<keyword evidence="2" id="KW-0805">Transcription regulation</keyword>
<dbReference type="PANTHER" id="PTHR46807:SF7">
    <property type="entry name" value="BHLH DOMAIN-CONTAINING PROTEIN"/>
    <property type="match status" value="1"/>
</dbReference>
<keyword evidence="7" id="KW-1185">Reference proteome</keyword>
<reference evidence="7" key="1">
    <citation type="journal article" date="2019" name="Plant Biotechnol. J.">
        <title>Genome sequencing of the Australian wild diploid species Gossypium australe highlights disease resistance and delayed gland morphogenesis.</title>
        <authorList>
            <person name="Cai Y."/>
            <person name="Cai X."/>
            <person name="Wang Q."/>
            <person name="Wang P."/>
            <person name="Zhang Y."/>
            <person name="Cai C."/>
            <person name="Xu Y."/>
            <person name="Wang K."/>
            <person name="Zhou Z."/>
            <person name="Wang C."/>
            <person name="Geng S."/>
            <person name="Li B."/>
            <person name="Dong Q."/>
            <person name="Hou Y."/>
            <person name="Wang H."/>
            <person name="Ai P."/>
            <person name="Liu Z."/>
            <person name="Yi F."/>
            <person name="Sun M."/>
            <person name="An G."/>
            <person name="Cheng J."/>
            <person name="Zhang Y."/>
            <person name="Shi Q."/>
            <person name="Xie Y."/>
            <person name="Shi X."/>
            <person name="Chang Y."/>
            <person name="Huang F."/>
            <person name="Chen Y."/>
            <person name="Hong S."/>
            <person name="Mi L."/>
            <person name="Sun Q."/>
            <person name="Zhang L."/>
            <person name="Zhou B."/>
            <person name="Peng R."/>
            <person name="Zhang X."/>
            <person name="Liu F."/>
        </authorList>
    </citation>
    <scope>NUCLEOTIDE SEQUENCE [LARGE SCALE GENOMIC DNA]</scope>
    <source>
        <strain evidence="7">cv. PA1801</strain>
    </source>
</reference>
<protein>
    <submittedName>
        <fullName evidence="6">Transcription factor PIF4-like</fullName>
    </submittedName>
</protein>
<evidence type="ECO:0000256" key="1">
    <source>
        <dbReference type="ARBA" id="ARBA00004123"/>
    </source>
</evidence>
<feature type="region of interest" description="Disordered" evidence="5">
    <location>
        <begin position="114"/>
        <end position="216"/>
    </location>
</feature>
<keyword evidence="3" id="KW-0804">Transcription</keyword>
<organism evidence="6 7">
    <name type="scientific">Gossypium australe</name>
    <dbReference type="NCBI Taxonomy" id="47621"/>
    <lineage>
        <taxon>Eukaryota</taxon>
        <taxon>Viridiplantae</taxon>
        <taxon>Streptophyta</taxon>
        <taxon>Embryophyta</taxon>
        <taxon>Tracheophyta</taxon>
        <taxon>Spermatophyta</taxon>
        <taxon>Magnoliopsida</taxon>
        <taxon>eudicotyledons</taxon>
        <taxon>Gunneridae</taxon>
        <taxon>Pentapetalae</taxon>
        <taxon>rosids</taxon>
        <taxon>malvids</taxon>
        <taxon>Malvales</taxon>
        <taxon>Malvaceae</taxon>
        <taxon>Malvoideae</taxon>
        <taxon>Gossypium</taxon>
    </lineage>
</organism>
<dbReference type="AlphaFoldDB" id="A0A5B6UDG3"/>
<evidence type="ECO:0000256" key="5">
    <source>
        <dbReference type="SAM" id="MobiDB-lite"/>
    </source>
</evidence>
<proteinExistence type="predicted"/>
<dbReference type="EMBL" id="SMMG02000012">
    <property type="protein sequence ID" value="KAA3456091.1"/>
    <property type="molecule type" value="Genomic_DNA"/>
</dbReference>
<gene>
    <name evidence="6" type="ORF">EPI10_019048</name>
</gene>
<dbReference type="InterPro" id="IPR036638">
    <property type="entry name" value="HLH_DNA-bd_sf"/>
</dbReference>
<evidence type="ECO:0000256" key="2">
    <source>
        <dbReference type="ARBA" id="ARBA00023015"/>
    </source>
</evidence>
<dbReference type="OrthoDB" id="690068at2759"/>
<dbReference type="GO" id="GO:0007165">
    <property type="term" value="P:signal transduction"/>
    <property type="evidence" value="ECO:0007669"/>
    <property type="project" value="UniProtKB-ARBA"/>
</dbReference>
<dbReference type="GO" id="GO:0005634">
    <property type="term" value="C:nucleus"/>
    <property type="evidence" value="ECO:0007669"/>
    <property type="project" value="UniProtKB-SubCell"/>
</dbReference>
<comment type="caution">
    <text evidence="6">The sequence shown here is derived from an EMBL/GenBank/DDBJ whole genome shotgun (WGS) entry which is preliminary data.</text>
</comment>
<name>A0A5B6UDG3_9ROSI</name>
<evidence type="ECO:0000256" key="4">
    <source>
        <dbReference type="ARBA" id="ARBA00023242"/>
    </source>
</evidence>
<feature type="compositionally biased region" description="Low complexity" evidence="5">
    <location>
        <begin position="132"/>
        <end position="145"/>
    </location>
</feature>
<sequence length="375" mass="41622">MNHCSSDWNFESDLPISNQKKLLGQDNELVELLWQNGKVVLQSQTHKKQDDETVSWIQHPFEESFEKEMFSNFFSEFPAYDPMDHQHEQQEDDKSLKHKNNLMQREVNELSGMAIGSSHCGSNQVRNDGDLSRGSSNGIGTTSTGLFVGTSKDDEDNDNGGQVENEKGTSGGVTSSQKRKNGDGREDYECQSEFAEDKPVRRSGSCRRRSRAAETDKASMLDEAIEYLKSLQLQLQVMWMGNGMAPMMFPGIQHYMSPMAMGRAPPTMPSIQNQLFIQNPTFSEQYARFLGFQHMQTASQTINMFGYGSQTTPQSPTVLGFSNGSNPLNGGTTATNNTSLSGKIGKVGGYHGSFYGRSQIAFCPTSSLVIFMSLN</sequence>
<dbReference type="InterPro" id="IPR044273">
    <property type="entry name" value="PIF3-like"/>
</dbReference>
<evidence type="ECO:0000256" key="3">
    <source>
        <dbReference type="ARBA" id="ARBA00023163"/>
    </source>
</evidence>
<accession>A0A5B6UDG3</accession>
<dbReference type="GO" id="GO:0003700">
    <property type="term" value="F:DNA-binding transcription factor activity"/>
    <property type="evidence" value="ECO:0007669"/>
    <property type="project" value="InterPro"/>
</dbReference>
<dbReference type="GO" id="GO:0046983">
    <property type="term" value="F:protein dimerization activity"/>
    <property type="evidence" value="ECO:0007669"/>
    <property type="project" value="InterPro"/>
</dbReference>
<dbReference type="Proteomes" id="UP000325315">
    <property type="component" value="Unassembled WGS sequence"/>
</dbReference>
<evidence type="ECO:0000313" key="7">
    <source>
        <dbReference type="Proteomes" id="UP000325315"/>
    </source>
</evidence>
<evidence type="ECO:0000313" key="6">
    <source>
        <dbReference type="EMBL" id="KAA3456091.1"/>
    </source>
</evidence>
<comment type="subcellular location">
    <subcellularLocation>
        <location evidence="1">Nucleus</location>
    </subcellularLocation>
</comment>
<keyword evidence="4" id="KW-0539">Nucleus</keyword>
<dbReference type="PANTHER" id="PTHR46807">
    <property type="entry name" value="TRANSCRIPTION FACTOR PIF3"/>
    <property type="match status" value="1"/>
</dbReference>